<evidence type="ECO:0000256" key="3">
    <source>
        <dbReference type="ARBA" id="ARBA00011738"/>
    </source>
</evidence>
<dbReference type="InterPro" id="IPR003193">
    <property type="entry name" value="ADP-ribosyl_cyclase"/>
</dbReference>
<dbReference type="PANTHER" id="PTHR10912:SF5">
    <property type="entry name" value="ADP-RIBOSYL CYCLASE_CYCLIC ADP-RIBOSE HYDROLASE 1"/>
    <property type="match status" value="1"/>
</dbReference>
<reference evidence="25" key="1">
    <citation type="submission" date="2025-08" db="UniProtKB">
        <authorList>
            <consortium name="RefSeq"/>
        </authorList>
    </citation>
    <scope>IDENTIFICATION</scope>
</reference>
<evidence type="ECO:0000256" key="17">
    <source>
        <dbReference type="ARBA" id="ARBA00029787"/>
    </source>
</evidence>
<keyword evidence="24" id="KW-1185">Reference proteome</keyword>
<dbReference type="SUPFAM" id="SSF52309">
    <property type="entry name" value="N-(deoxy)ribosyltransferase-like"/>
    <property type="match status" value="1"/>
</dbReference>
<sequence>MSAHLVYIQMTPSQEDLGPDPESLADNDPVDQGGCCPQATTLLERKESSLGSFWKALSFRVCFILVVLVLVVVGVILWLFLWTPSQVSQTPQIWKGSGTTSNFSNILLQRCFSYVRTRGSELRHKDCHQILEAFLSAFLSKNPCEVTEQDYARLLQLTEQKIPCNQGAMLKLLHRRPENDSQ</sequence>
<evidence type="ECO:0000256" key="2">
    <source>
        <dbReference type="ARBA" id="ARBA00005406"/>
    </source>
</evidence>
<keyword evidence="16" id="KW-0325">Glycoprotein</keyword>
<dbReference type="RefSeq" id="XP_060044274.1">
    <property type="nucleotide sequence ID" value="XM_060188291.1"/>
</dbReference>
<evidence type="ECO:0000256" key="6">
    <source>
        <dbReference type="ARBA" id="ARBA00015644"/>
    </source>
</evidence>
<evidence type="ECO:0000256" key="13">
    <source>
        <dbReference type="ARBA" id="ARBA00023027"/>
    </source>
</evidence>
<dbReference type="PANTHER" id="PTHR10912">
    <property type="entry name" value="ADP-RIBOSYL CYCLASE"/>
    <property type="match status" value="1"/>
</dbReference>
<evidence type="ECO:0000256" key="22">
    <source>
        <dbReference type="ARBA" id="ARBA00049238"/>
    </source>
</evidence>
<comment type="catalytic activity">
    <reaction evidence="22">
        <text>NAD(+) + H2O = ADP-D-ribose + nicotinamide + H(+)</text>
        <dbReference type="Rhea" id="RHEA:16301"/>
        <dbReference type="ChEBI" id="CHEBI:15377"/>
        <dbReference type="ChEBI" id="CHEBI:15378"/>
        <dbReference type="ChEBI" id="CHEBI:17154"/>
        <dbReference type="ChEBI" id="CHEBI:57540"/>
        <dbReference type="ChEBI" id="CHEBI:57967"/>
        <dbReference type="EC" id="3.2.2.6"/>
    </reaction>
</comment>
<feature type="transmembrane region" description="Helical" evidence="23">
    <location>
        <begin position="61"/>
        <end position="82"/>
    </location>
</feature>
<evidence type="ECO:0000313" key="24">
    <source>
        <dbReference type="Proteomes" id="UP001652624"/>
    </source>
</evidence>
<dbReference type="Pfam" id="PF02267">
    <property type="entry name" value="Rib_hydrolayse"/>
    <property type="match status" value="1"/>
</dbReference>
<evidence type="ECO:0000256" key="11">
    <source>
        <dbReference type="ARBA" id="ARBA00022968"/>
    </source>
</evidence>
<evidence type="ECO:0000256" key="1">
    <source>
        <dbReference type="ARBA" id="ARBA00004606"/>
    </source>
</evidence>
<evidence type="ECO:0000256" key="18">
    <source>
        <dbReference type="ARBA" id="ARBA00030272"/>
    </source>
</evidence>
<evidence type="ECO:0000256" key="14">
    <source>
        <dbReference type="ARBA" id="ARBA00023136"/>
    </source>
</evidence>
<evidence type="ECO:0000256" key="12">
    <source>
        <dbReference type="ARBA" id="ARBA00022989"/>
    </source>
</evidence>
<comment type="subcellular location">
    <subcellularLocation>
        <location evidence="1">Membrane</location>
        <topology evidence="1">Single-pass type II membrane protein</topology>
    </subcellularLocation>
</comment>
<dbReference type="EC" id="2.4.99.20" evidence="5"/>
<comment type="subunit">
    <text evidence="3">Homodimer.</text>
</comment>
<keyword evidence="9" id="KW-0378">Hydrolase</keyword>
<keyword evidence="8 23" id="KW-0812">Transmembrane</keyword>
<evidence type="ECO:0000256" key="20">
    <source>
        <dbReference type="ARBA" id="ARBA00031355"/>
    </source>
</evidence>
<evidence type="ECO:0000256" key="5">
    <source>
        <dbReference type="ARBA" id="ARBA00012600"/>
    </source>
</evidence>
<keyword evidence="10" id="KW-0521">NADP</keyword>
<dbReference type="EC" id="3.2.2.6" evidence="4"/>
<protein>
    <recommendedName>
        <fullName evidence="6">ADP-ribosyl cyclase/cyclic ADP-ribose hydrolase 1</fullName>
        <ecNumber evidence="5">2.4.99.20</ecNumber>
        <ecNumber evidence="4">3.2.2.6</ecNumber>
    </recommendedName>
    <alternativeName>
        <fullName evidence="21">2'-phospho-ADP-ribosyl cyclase</fullName>
    </alternativeName>
    <alternativeName>
        <fullName evidence="19">2'-phospho-ADP-ribosyl cyclase/2'-phospho-cyclic-ADP-ribose transferase</fullName>
    </alternativeName>
    <alternativeName>
        <fullName evidence="17">2'-phospho-cyclic-ADP-ribose transferase</fullName>
    </alternativeName>
    <alternativeName>
        <fullName evidence="20">ADP-ribosyl cyclase 1</fullName>
    </alternativeName>
    <alternativeName>
        <fullName evidence="18">Cyclic ADP-ribose hydrolase 1</fullName>
    </alternativeName>
</protein>
<dbReference type="GeneID" id="107522257"/>
<organism evidence="24 25">
    <name type="scientific">Erinaceus europaeus</name>
    <name type="common">Western European hedgehog</name>
    <dbReference type="NCBI Taxonomy" id="9365"/>
    <lineage>
        <taxon>Eukaryota</taxon>
        <taxon>Metazoa</taxon>
        <taxon>Chordata</taxon>
        <taxon>Craniata</taxon>
        <taxon>Vertebrata</taxon>
        <taxon>Euteleostomi</taxon>
        <taxon>Mammalia</taxon>
        <taxon>Eutheria</taxon>
        <taxon>Laurasiatheria</taxon>
        <taxon>Eulipotyphla</taxon>
        <taxon>Erinaceidae</taxon>
        <taxon>Erinaceinae</taxon>
        <taxon>Erinaceus</taxon>
    </lineage>
</organism>
<gene>
    <name evidence="25" type="primary">LOC107522257</name>
</gene>
<proteinExistence type="inferred from homology"/>
<dbReference type="Proteomes" id="UP001652624">
    <property type="component" value="Chromosome 3"/>
</dbReference>
<evidence type="ECO:0000256" key="21">
    <source>
        <dbReference type="ARBA" id="ARBA00031840"/>
    </source>
</evidence>
<evidence type="ECO:0000256" key="19">
    <source>
        <dbReference type="ARBA" id="ARBA00030418"/>
    </source>
</evidence>
<keyword evidence="15" id="KW-1015">Disulfide bond</keyword>
<dbReference type="Gene3D" id="1.20.82.10">
    <property type="entry name" value="ADP Ribosyl Cyclase, Chain A, domain 1"/>
    <property type="match status" value="1"/>
</dbReference>
<evidence type="ECO:0000256" key="9">
    <source>
        <dbReference type="ARBA" id="ARBA00022801"/>
    </source>
</evidence>
<evidence type="ECO:0000256" key="23">
    <source>
        <dbReference type="SAM" id="Phobius"/>
    </source>
</evidence>
<evidence type="ECO:0000256" key="10">
    <source>
        <dbReference type="ARBA" id="ARBA00022857"/>
    </source>
</evidence>
<name>A0ABM3X632_ERIEU</name>
<evidence type="ECO:0000256" key="7">
    <source>
        <dbReference type="ARBA" id="ARBA00022679"/>
    </source>
</evidence>
<keyword evidence="7" id="KW-0808">Transferase</keyword>
<keyword evidence="14 23" id="KW-0472">Membrane</keyword>
<evidence type="ECO:0000313" key="25">
    <source>
        <dbReference type="RefSeq" id="XP_060044274.1"/>
    </source>
</evidence>
<evidence type="ECO:0000256" key="15">
    <source>
        <dbReference type="ARBA" id="ARBA00023157"/>
    </source>
</evidence>
<comment type="similarity">
    <text evidence="2">Belongs to the ADP-ribosyl cyclase family.</text>
</comment>
<evidence type="ECO:0000256" key="8">
    <source>
        <dbReference type="ARBA" id="ARBA00022692"/>
    </source>
</evidence>
<keyword evidence="12 23" id="KW-1133">Transmembrane helix</keyword>
<evidence type="ECO:0000256" key="4">
    <source>
        <dbReference type="ARBA" id="ARBA00011982"/>
    </source>
</evidence>
<accession>A0ABM3X632</accession>
<keyword evidence="11" id="KW-0735">Signal-anchor</keyword>
<keyword evidence="13" id="KW-0520">NAD</keyword>
<evidence type="ECO:0000256" key="16">
    <source>
        <dbReference type="ARBA" id="ARBA00023180"/>
    </source>
</evidence>